<name>A0AAV4U0U1_CAEEX</name>
<gene>
    <name evidence="2" type="ORF">CEXT_551941</name>
</gene>
<dbReference type="Pfam" id="PF17919">
    <property type="entry name" value="RT_RNaseH_2"/>
    <property type="match status" value="1"/>
</dbReference>
<protein>
    <recommendedName>
        <fullName evidence="1">Reverse transcriptase/retrotransposon-derived protein RNase H-like domain-containing protein</fullName>
    </recommendedName>
</protein>
<evidence type="ECO:0000259" key="1">
    <source>
        <dbReference type="Pfam" id="PF17919"/>
    </source>
</evidence>
<organism evidence="2 3">
    <name type="scientific">Caerostris extrusa</name>
    <name type="common">Bark spider</name>
    <name type="synonym">Caerostris bankana</name>
    <dbReference type="NCBI Taxonomy" id="172846"/>
    <lineage>
        <taxon>Eukaryota</taxon>
        <taxon>Metazoa</taxon>
        <taxon>Ecdysozoa</taxon>
        <taxon>Arthropoda</taxon>
        <taxon>Chelicerata</taxon>
        <taxon>Arachnida</taxon>
        <taxon>Araneae</taxon>
        <taxon>Araneomorphae</taxon>
        <taxon>Entelegynae</taxon>
        <taxon>Araneoidea</taxon>
        <taxon>Araneidae</taxon>
        <taxon>Caerostris</taxon>
    </lineage>
</organism>
<dbReference type="SUPFAM" id="SSF56672">
    <property type="entry name" value="DNA/RNA polymerases"/>
    <property type="match status" value="1"/>
</dbReference>
<proteinExistence type="predicted"/>
<reference evidence="2 3" key="1">
    <citation type="submission" date="2021-06" db="EMBL/GenBank/DDBJ databases">
        <title>Caerostris extrusa draft genome.</title>
        <authorList>
            <person name="Kono N."/>
            <person name="Arakawa K."/>
        </authorList>
    </citation>
    <scope>NUCLEOTIDE SEQUENCE [LARGE SCALE GENOMIC DNA]</scope>
</reference>
<dbReference type="EMBL" id="BPLR01012101">
    <property type="protein sequence ID" value="GIY51404.1"/>
    <property type="molecule type" value="Genomic_DNA"/>
</dbReference>
<dbReference type="AlphaFoldDB" id="A0AAV4U0U1"/>
<dbReference type="InterPro" id="IPR041577">
    <property type="entry name" value="RT_RNaseH_2"/>
</dbReference>
<feature type="domain" description="Reverse transcriptase/retrotransposon-derived protein RNase H-like" evidence="1">
    <location>
        <begin position="43"/>
        <end position="81"/>
    </location>
</feature>
<comment type="caution">
    <text evidence="2">The sequence shown here is derived from an EMBL/GenBank/DDBJ whole genome shotgun (WGS) entry which is preliminary data.</text>
</comment>
<evidence type="ECO:0000313" key="3">
    <source>
        <dbReference type="Proteomes" id="UP001054945"/>
    </source>
</evidence>
<dbReference type="GO" id="GO:0071897">
    <property type="term" value="P:DNA biosynthetic process"/>
    <property type="evidence" value="ECO:0007669"/>
    <property type="project" value="UniProtKB-ARBA"/>
</dbReference>
<evidence type="ECO:0000313" key="2">
    <source>
        <dbReference type="EMBL" id="GIY51404.1"/>
    </source>
</evidence>
<dbReference type="Proteomes" id="UP001054945">
    <property type="component" value="Unassembled WGS sequence"/>
</dbReference>
<accession>A0AAV4U0U1</accession>
<keyword evidence="3" id="KW-1185">Reference proteome</keyword>
<dbReference type="InterPro" id="IPR043502">
    <property type="entry name" value="DNA/RNA_pol_sf"/>
</dbReference>
<sequence>MDIGHILSELMRAIMHLELFYFRVLQFTISVFCSVMCFTSDGLPIEHASRLLSQAESNYSTMEIEALSVVWAIKKFCGLVQVVRIVGSNCGIRPSTFEIYNMRTCSMGARNTIL</sequence>